<dbReference type="GO" id="GO:0045892">
    <property type="term" value="P:negative regulation of DNA-templated transcription"/>
    <property type="evidence" value="ECO:0007669"/>
    <property type="project" value="UniProtKB-ARBA"/>
</dbReference>
<dbReference type="CDD" id="cd10148">
    <property type="entry name" value="CsoR-like_DUF156"/>
    <property type="match status" value="1"/>
</dbReference>
<name>Q2PXY3_9BACT</name>
<dbReference type="InterPro" id="IPR003735">
    <property type="entry name" value="Metal_Tscrpt_repr"/>
</dbReference>
<proteinExistence type="predicted"/>
<evidence type="ECO:0000313" key="1">
    <source>
        <dbReference type="EMBL" id="ABC25444.1"/>
    </source>
</evidence>
<dbReference type="GO" id="GO:0046872">
    <property type="term" value="F:metal ion binding"/>
    <property type="evidence" value="ECO:0007669"/>
    <property type="project" value="InterPro"/>
</dbReference>
<organism evidence="1">
    <name type="scientific">uncultured marine bacterium Ant4D5</name>
    <dbReference type="NCBI Taxonomy" id="360428"/>
    <lineage>
        <taxon>Bacteria</taxon>
        <taxon>environmental samples</taxon>
    </lineage>
</organism>
<protein>
    <submittedName>
        <fullName evidence="1">DUF156</fullName>
    </submittedName>
</protein>
<dbReference type="PANTHER" id="PTHR33677:SF3">
    <property type="entry name" value="COPPER-SENSING TRANSCRIPTIONAL REPRESSOR RICR"/>
    <property type="match status" value="1"/>
</dbReference>
<dbReference type="GO" id="GO:0003677">
    <property type="term" value="F:DNA binding"/>
    <property type="evidence" value="ECO:0007669"/>
    <property type="project" value="InterPro"/>
</dbReference>
<dbReference type="AlphaFoldDB" id="Q2PXY3"/>
<reference evidence="1" key="1">
    <citation type="journal article" date="2006" name="Appl. Environ. Microbiol.">
        <title>Comparative genomics of DNA fragments from six Antarctic marine planktonic bacteria.</title>
        <authorList>
            <person name="Grzymski J.J."/>
            <person name="Carter B.J."/>
            <person name="DeLong E.F."/>
            <person name="Feldman R.A."/>
            <person name="Ghadiri A."/>
            <person name="Murray A.E."/>
        </authorList>
    </citation>
    <scope>NUCLEOTIDE SEQUENCE</scope>
</reference>
<dbReference type="PANTHER" id="PTHR33677">
    <property type="entry name" value="TRANSCRIPTIONAL REPRESSOR FRMR-RELATED"/>
    <property type="match status" value="1"/>
</dbReference>
<dbReference type="Pfam" id="PF02583">
    <property type="entry name" value="Trns_repr_metal"/>
    <property type="match status" value="1"/>
</dbReference>
<dbReference type="EMBL" id="DQ295242">
    <property type="protein sequence ID" value="ABC25444.1"/>
    <property type="molecule type" value="Genomic_DNA"/>
</dbReference>
<dbReference type="InterPro" id="IPR038390">
    <property type="entry name" value="Metal_Tscrpt_repr_sf"/>
</dbReference>
<accession>Q2PXY3</accession>
<dbReference type="Gene3D" id="1.20.58.1000">
    <property type="entry name" value="Metal-sensitive repressor, helix protomer"/>
    <property type="match status" value="1"/>
</dbReference>
<sequence length="92" mass="10236">MEHENTPDITRRLKSVEGHVRGVQRMVDEGAYCVDVVNQIVAIQSALKKVSALVLDDHLRSCVTDAMQDPDGDAREKVLAELMQVYDATARL</sequence>